<protein>
    <submittedName>
        <fullName evidence="1">Uncharacterized protein</fullName>
    </submittedName>
</protein>
<gene>
    <name evidence="2" type="ORF">FHFNBGNC_00005</name>
    <name evidence="1" type="ORF">NMMOIOMP_00005</name>
</gene>
<organism evidence="1">
    <name type="scientific">Candidatus Methanogaster sp. ANME-2c ERB4</name>
    <dbReference type="NCBI Taxonomy" id="2759911"/>
    <lineage>
        <taxon>Archaea</taxon>
        <taxon>Methanobacteriati</taxon>
        <taxon>Methanobacteriota</taxon>
        <taxon>Stenosarchaea group</taxon>
        <taxon>Methanomicrobia</taxon>
        <taxon>Methanosarcinales</taxon>
        <taxon>ANME-2 cluster</taxon>
        <taxon>Candidatus Methanogasteraceae</taxon>
        <taxon>Candidatus Methanogaster</taxon>
    </lineage>
</organism>
<evidence type="ECO:0000313" key="1">
    <source>
        <dbReference type="EMBL" id="QNO44378.1"/>
    </source>
</evidence>
<evidence type="ECO:0000313" key="2">
    <source>
        <dbReference type="EMBL" id="QNO45869.1"/>
    </source>
</evidence>
<name>A0A7G9Y8P4_9EURY</name>
<accession>A0A7G9Y8P4</accession>
<dbReference type="AlphaFoldDB" id="A0A7G9Y8P4"/>
<proteinExistence type="predicted"/>
<reference evidence="1" key="1">
    <citation type="submission" date="2020-06" db="EMBL/GenBank/DDBJ databases">
        <title>Unique genomic features of the anaerobic methanotrophic archaea.</title>
        <authorList>
            <person name="Chadwick G.L."/>
            <person name="Skennerton C.T."/>
            <person name="Laso-Perez R."/>
            <person name="Leu A.O."/>
            <person name="Speth D.R."/>
            <person name="Yu H."/>
            <person name="Morgan-Lang C."/>
            <person name="Hatzenpichler R."/>
            <person name="Goudeau D."/>
            <person name="Malmstrom R."/>
            <person name="Brazelton W.J."/>
            <person name="Woyke T."/>
            <person name="Hallam S.J."/>
            <person name="Tyson G.W."/>
            <person name="Wegener G."/>
            <person name="Boetius A."/>
            <person name="Orphan V."/>
        </authorList>
    </citation>
    <scope>NUCLEOTIDE SEQUENCE</scope>
</reference>
<dbReference type="EMBL" id="MT630960">
    <property type="protein sequence ID" value="QNO44378.1"/>
    <property type="molecule type" value="Genomic_DNA"/>
</dbReference>
<sequence>MAATTTICIEPRVKDLLTNLKRHPRESYNSVVARLTNLAIDCEPLSDEAIQGIEEALEDIKHGRLYSEEEIMKEFDLL</sequence>
<dbReference type="EMBL" id="MT631158">
    <property type="protein sequence ID" value="QNO45869.1"/>
    <property type="molecule type" value="Genomic_DNA"/>
</dbReference>